<accession>A0A0H5QN90</accession>
<name>A0A0H5QN90_9EUKA</name>
<feature type="non-terminal residue" evidence="1">
    <location>
        <position position="191"/>
    </location>
</feature>
<evidence type="ECO:0000313" key="1">
    <source>
        <dbReference type="EMBL" id="CRZ03468.1"/>
    </source>
</evidence>
<dbReference type="EMBL" id="HACM01003026">
    <property type="protein sequence ID" value="CRZ03468.1"/>
    <property type="molecule type" value="Transcribed_RNA"/>
</dbReference>
<sequence length="191" mass="21657">GYLQQFTIPRTSYINDFISNPRFIPAVVSLLSNKLYATISLKILSNCLVSSSSPYDICNSILASDCCQYLDQVINFSLLRRLSNPKRSLRIFFFALLTYESILDHCLISKLLNIELDFIEPCLGLVHIEPKMNSLLISRSCLVASAAARFTWHFFFTINCKVQRSVKNCIDNAAPSPGCLFILPRQWCCDV</sequence>
<dbReference type="AlphaFoldDB" id="A0A0H5QN90"/>
<feature type="non-terminal residue" evidence="1">
    <location>
        <position position="1"/>
    </location>
</feature>
<protein>
    <submittedName>
        <fullName evidence="1">Uncharacterized protein</fullName>
    </submittedName>
</protein>
<proteinExistence type="predicted"/>
<reference evidence="1" key="1">
    <citation type="submission" date="2015-04" db="EMBL/GenBank/DDBJ databases">
        <title>The genome sequence of the plant pathogenic Rhizarian Plasmodiophora brassicae reveals insights in its biotrophic life cycle and the origin of chitin synthesis.</title>
        <authorList>
            <person name="Schwelm A."/>
            <person name="Fogelqvist J."/>
            <person name="Knaust A."/>
            <person name="Julke S."/>
            <person name="Lilja T."/>
            <person name="Dhandapani V."/>
            <person name="Bonilla-Rosso G."/>
            <person name="Karlsson M."/>
            <person name="Shevchenko A."/>
            <person name="Choi S.R."/>
            <person name="Kim H.G."/>
            <person name="Park J.Y."/>
            <person name="Lim Y.P."/>
            <person name="Ludwig-Muller J."/>
            <person name="Dixelius C."/>
        </authorList>
    </citation>
    <scope>NUCLEOTIDE SEQUENCE</scope>
    <source>
        <tissue evidence="1">Potato root galls</tissue>
    </source>
</reference>
<organism evidence="1">
    <name type="scientific">Spongospora subterranea</name>
    <dbReference type="NCBI Taxonomy" id="70186"/>
    <lineage>
        <taxon>Eukaryota</taxon>
        <taxon>Sar</taxon>
        <taxon>Rhizaria</taxon>
        <taxon>Endomyxa</taxon>
        <taxon>Phytomyxea</taxon>
        <taxon>Plasmodiophorida</taxon>
        <taxon>Plasmodiophoridae</taxon>
        <taxon>Spongospora</taxon>
    </lineage>
</organism>